<keyword evidence="2" id="KW-0547">Nucleotide-binding</keyword>
<organism evidence="6 7">
    <name type="scientific">Flavonifractor hominis</name>
    <dbReference type="NCBI Taxonomy" id="3133178"/>
    <lineage>
        <taxon>Bacteria</taxon>
        <taxon>Bacillati</taxon>
        <taxon>Bacillota</taxon>
        <taxon>Clostridia</taxon>
        <taxon>Eubacteriales</taxon>
        <taxon>Oscillospiraceae</taxon>
        <taxon>Flavonifractor</taxon>
    </lineage>
</organism>
<dbReference type="PROSITE" id="PS50893">
    <property type="entry name" value="ABC_TRANSPORTER_2"/>
    <property type="match status" value="1"/>
</dbReference>
<dbReference type="SMART" id="SM00382">
    <property type="entry name" value="AAA"/>
    <property type="match status" value="1"/>
</dbReference>
<evidence type="ECO:0000313" key="6">
    <source>
        <dbReference type="EMBL" id="MEQ2456050.1"/>
    </source>
</evidence>
<keyword evidence="4" id="KW-1278">Translocase</keyword>
<dbReference type="PROSITE" id="PS00211">
    <property type="entry name" value="ABC_TRANSPORTER_1"/>
    <property type="match status" value="1"/>
</dbReference>
<dbReference type="InterPro" id="IPR003593">
    <property type="entry name" value="AAA+_ATPase"/>
</dbReference>
<keyword evidence="7" id="KW-1185">Reference proteome</keyword>
<evidence type="ECO:0000259" key="5">
    <source>
        <dbReference type="PROSITE" id="PS50893"/>
    </source>
</evidence>
<dbReference type="Proteomes" id="UP001440599">
    <property type="component" value="Unassembled WGS sequence"/>
</dbReference>
<evidence type="ECO:0000256" key="4">
    <source>
        <dbReference type="ARBA" id="ARBA00022967"/>
    </source>
</evidence>
<dbReference type="EMBL" id="JBBMFT010000002">
    <property type="protein sequence ID" value="MEQ2456050.1"/>
    <property type="molecule type" value="Genomic_DNA"/>
</dbReference>
<evidence type="ECO:0000313" key="7">
    <source>
        <dbReference type="Proteomes" id="UP001440599"/>
    </source>
</evidence>
<keyword evidence="1" id="KW-0813">Transport</keyword>
<dbReference type="SUPFAM" id="SSF52540">
    <property type="entry name" value="P-loop containing nucleoside triphosphate hydrolases"/>
    <property type="match status" value="1"/>
</dbReference>
<dbReference type="PANTHER" id="PTHR42794:SF1">
    <property type="entry name" value="HEMIN IMPORT ATP-BINDING PROTEIN HMUV"/>
    <property type="match status" value="1"/>
</dbReference>
<feature type="domain" description="ABC transporter" evidence="5">
    <location>
        <begin position="2"/>
        <end position="239"/>
    </location>
</feature>
<dbReference type="GO" id="GO:0005524">
    <property type="term" value="F:ATP binding"/>
    <property type="evidence" value="ECO:0007669"/>
    <property type="project" value="UniProtKB-KW"/>
</dbReference>
<dbReference type="InterPro" id="IPR027417">
    <property type="entry name" value="P-loop_NTPase"/>
</dbReference>
<comment type="caution">
    <text evidence="6">The sequence shown here is derived from an EMBL/GenBank/DDBJ whole genome shotgun (WGS) entry which is preliminary data.</text>
</comment>
<dbReference type="InterPro" id="IPR017871">
    <property type="entry name" value="ABC_transporter-like_CS"/>
</dbReference>
<sequence length="255" mass="28706">MLHLKNICAGYGNGDILHEITFDLPLGQNLCILGPNGCGKSTLLRTISGLLDSRGELTLDGKPVAAMRRPEIASHIAMMSQMSTVYFSFSVYETVMMGRYQKLRRGLFASPSREDKQCVEQYLRATGLEPLRERQISELSGGQLQRVFLARTLAQEPEIILLDEPTNHLDLKHQTELVSYLKNWSQEKGRTVIGVLHDINLSLMLSEQLLFLKNGSVAGMGPANMLLTREFLHEVYDMDVASYMMASLKRWEQVS</sequence>
<accession>A0ABV1EN80</accession>
<dbReference type="PANTHER" id="PTHR42794">
    <property type="entry name" value="HEMIN IMPORT ATP-BINDING PROTEIN HMUV"/>
    <property type="match status" value="1"/>
</dbReference>
<reference evidence="6 7" key="1">
    <citation type="submission" date="2024-03" db="EMBL/GenBank/DDBJ databases">
        <title>Human intestinal bacterial collection.</title>
        <authorList>
            <person name="Pauvert C."/>
            <person name="Hitch T.C.A."/>
            <person name="Clavel T."/>
        </authorList>
    </citation>
    <scope>NUCLEOTIDE SEQUENCE [LARGE SCALE GENOMIC DNA]</scope>
    <source>
        <strain evidence="6 7">CLA-AP-H34</strain>
    </source>
</reference>
<evidence type="ECO:0000256" key="2">
    <source>
        <dbReference type="ARBA" id="ARBA00022741"/>
    </source>
</evidence>
<evidence type="ECO:0000256" key="1">
    <source>
        <dbReference type="ARBA" id="ARBA00022448"/>
    </source>
</evidence>
<keyword evidence="3 6" id="KW-0067">ATP-binding</keyword>
<evidence type="ECO:0000256" key="3">
    <source>
        <dbReference type="ARBA" id="ARBA00022840"/>
    </source>
</evidence>
<dbReference type="CDD" id="cd03214">
    <property type="entry name" value="ABC_Iron-Siderophores_B12_Hemin"/>
    <property type="match status" value="1"/>
</dbReference>
<proteinExistence type="predicted"/>
<dbReference type="RefSeq" id="WP_349139620.1">
    <property type="nucleotide sequence ID" value="NZ_JBBMFT010000002.1"/>
</dbReference>
<protein>
    <submittedName>
        <fullName evidence="6">ABC transporter ATP-binding protein</fullName>
    </submittedName>
</protein>
<dbReference type="Gene3D" id="3.40.50.300">
    <property type="entry name" value="P-loop containing nucleotide triphosphate hydrolases"/>
    <property type="match status" value="1"/>
</dbReference>
<dbReference type="Pfam" id="PF00005">
    <property type="entry name" value="ABC_tran"/>
    <property type="match status" value="1"/>
</dbReference>
<gene>
    <name evidence="6" type="ORF">WMO45_05900</name>
</gene>
<name>A0ABV1EN80_9FIRM</name>
<dbReference type="InterPro" id="IPR003439">
    <property type="entry name" value="ABC_transporter-like_ATP-bd"/>
</dbReference>